<evidence type="ECO:0000313" key="2">
    <source>
        <dbReference type="Proteomes" id="UP000095287"/>
    </source>
</evidence>
<sequence>MSGGGTPEAAHSVRNGRPNDTYSRELCDGEDIDGSTESLEHDCASPEGAPKGERRADAGPSTSSSSPDRAQLWRLIGARGFVLSDKLMCPGGGLICPFPLCGWSPRGSDRQNIIEDADVVVCANQSCPSGKTVSKSALRRDIYAAEVGQKRRRWLRRLSVIVLPADLKSTLQLIHLRKANYTHLGAASEQRSAASRPLRELCAAKTPGGYVVKLERSAMQSPATVALLASRYRIPEDEVERRSAFETKIKDKTAIGAQKDADDKWRAVAFFTSDLDYSRALLYAVAVAFAANARTVFCDLHAARIAESLTWLRASENQSGSLQRASRVNGQPGDNAMHLFTKQPSRRSASEAHFAVMTLPLTVNNNPHGVAEGGGRYGTLAELGDRALVGRLVVQLDGVDGQRQVAPSGQTS</sequence>
<protein>
    <submittedName>
        <fullName evidence="3">Uncharacterized protein</fullName>
    </submittedName>
</protein>
<evidence type="ECO:0000313" key="3">
    <source>
        <dbReference type="WBParaSite" id="L893_g2023.t1"/>
    </source>
</evidence>
<keyword evidence="2" id="KW-1185">Reference proteome</keyword>
<feature type="compositionally biased region" description="Basic and acidic residues" evidence="1">
    <location>
        <begin position="38"/>
        <end position="57"/>
    </location>
</feature>
<organism evidence="2 3">
    <name type="scientific">Steinernema glaseri</name>
    <dbReference type="NCBI Taxonomy" id="37863"/>
    <lineage>
        <taxon>Eukaryota</taxon>
        <taxon>Metazoa</taxon>
        <taxon>Ecdysozoa</taxon>
        <taxon>Nematoda</taxon>
        <taxon>Chromadorea</taxon>
        <taxon>Rhabditida</taxon>
        <taxon>Tylenchina</taxon>
        <taxon>Panagrolaimomorpha</taxon>
        <taxon>Strongyloidoidea</taxon>
        <taxon>Steinernematidae</taxon>
        <taxon>Steinernema</taxon>
    </lineage>
</organism>
<feature type="region of interest" description="Disordered" evidence="1">
    <location>
        <begin position="1"/>
        <end position="69"/>
    </location>
</feature>
<accession>A0A1I7YVE2</accession>
<evidence type="ECO:0000256" key="1">
    <source>
        <dbReference type="SAM" id="MobiDB-lite"/>
    </source>
</evidence>
<dbReference type="Proteomes" id="UP000095287">
    <property type="component" value="Unplaced"/>
</dbReference>
<name>A0A1I7YVE2_9BILA</name>
<dbReference type="AlphaFoldDB" id="A0A1I7YVE2"/>
<proteinExistence type="predicted"/>
<dbReference type="WBParaSite" id="L893_g2023.t1">
    <property type="protein sequence ID" value="L893_g2023.t1"/>
    <property type="gene ID" value="L893_g2023"/>
</dbReference>
<reference evidence="3" key="1">
    <citation type="submission" date="2016-11" db="UniProtKB">
        <authorList>
            <consortium name="WormBaseParasite"/>
        </authorList>
    </citation>
    <scope>IDENTIFICATION</scope>
</reference>